<gene>
    <name evidence="2" type="ORF">MINT15_04310</name>
</gene>
<organism evidence="2 3">
    <name type="scientific">Saccharomonospora viridis</name>
    <dbReference type="NCBI Taxonomy" id="1852"/>
    <lineage>
        <taxon>Bacteria</taxon>
        <taxon>Bacillati</taxon>
        <taxon>Actinomycetota</taxon>
        <taxon>Actinomycetes</taxon>
        <taxon>Pseudonocardiales</taxon>
        <taxon>Pseudonocardiaceae</taxon>
        <taxon>Saccharomonospora</taxon>
    </lineage>
</organism>
<reference evidence="2 3" key="1">
    <citation type="submission" date="2014-10" db="EMBL/GenBank/DDBJ databases">
        <title>Genome sequence of Micropolyspora internatus JCM3315.</title>
        <authorList>
            <person name="Shin S.-K."/>
            <person name="Yi H."/>
        </authorList>
    </citation>
    <scope>NUCLEOTIDE SEQUENCE [LARGE SCALE GENOMIC DNA]</scope>
    <source>
        <strain evidence="2 3">JCM 3315</strain>
    </source>
</reference>
<accession>A0A837DFD5</accession>
<dbReference type="EMBL" id="JRZE01000001">
    <property type="protein sequence ID" value="KHF46130.1"/>
    <property type="molecule type" value="Genomic_DNA"/>
</dbReference>
<dbReference type="Proteomes" id="UP000030848">
    <property type="component" value="Unassembled WGS sequence"/>
</dbReference>
<comment type="caution">
    <text evidence="2">The sequence shown here is derived from an EMBL/GenBank/DDBJ whole genome shotgun (WGS) entry which is preliminary data.</text>
</comment>
<proteinExistence type="predicted"/>
<evidence type="ECO:0000256" key="1">
    <source>
        <dbReference type="SAM" id="MobiDB-lite"/>
    </source>
</evidence>
<protein>
    <submittedName>
        <fullName evidence="2">Uncharacterized protein</fullName>
    </submittedName>
</protein>
<name>A0A837DFD5_9PSEU</name>
<feature type="region of interest" description="Disordered" evidence="1">
    <location>
        <begin position="1"/>
        <end position="44"/>
    </location>
</feature>
<sequence length="69" mass="7413">MSVPTTGWNGGRDRERRARGGGGSYEFVPRPRIPPPRASSTGRCGLTTTMFNIVMTSSVAQAEGMPEKT</sequence>
<evidence type="ECO:0000313" key="2">
    <source>
        <dbReference type="EMBL" id="KHF46130.1"/>
    </source>
</evidence>
<dbReference type="AlphaFoldDB" id="A0A837DFD5"/>
<evidence type="ECO:0000313" key="3">
    <source>
        <dbReference type="Proteomes" id="UP000030848"/>
    </source>
</evidence>